<gene>
    <name evidence="8" type="ORF">Fmac_027080</name>
</gene>
<keyword evidence="4 5" id="KW-0862">Zinc</keyword>
<keyword evidence="1 5" id="KW-0479">Metal-binding</keyword>
<feature type="region of interest" description="Disordered" evidence="6">
    <location>
        <begin position="587"/>
        <end position="606"/>
    </location>
</feature>
<accession>A0ABD1LGY4</accession>
<keyword evidence="2" id="KW-0677">Repeat</keyword>
<dbReference type="SUPFAM" id="SSF90229">
    <property type="entry name" value="CCCH zinc finger"/>
    <property type="match status" value="2"/>
</dbReference>
<dbReference type="InterPro" id="IPR045124">
    <property type="entry name" value="Su(sable)-like"/>
</dbReference>
<feature type="zinc finger region" description="C3H1-type" evidence="5">
    <location>
        <begin position="512"/>
        <end position="536"/>
    </location>
</feature>
<evidence type="ECO:0000256" key="5">
    <source>
        <dbReference type="PROSITE-ProRule" id="PRU00723"/>
    </source>
</evidence>
<feature type="domain" description="C3H1-type" evidence="7">
    <location>
        <begin position="512"/>
        <end position="536"/>
    </location>
</feature>
<feature type="compositionally biased region" description="Polar residues" evidence="6">
    <location>
        <begin position="319"/>
        <end position="337"/>
    </location>
</feature>
<feature type="zinc finger region" description="C3H1-type" evidence="5">
    <location>
        <begin position="483"/>
        <end position="510"/>
    </location>
</feature>
<feature type="domain" description="C3H1-type" evidence="7">
    <location>
        <begin position="483"/>
        <end position="510"/>
    </location>
</feature>
<evidence type="ECO:0000313" key="9">
    <source>
        <dbReference type="Proteomes" id="UP001603857"/>
    </source>
</evidence>
<feature type="region of interest" description="Disordered" evidence="6">
    <location>
        <begin position="742"/>
        <end position="762"/>
    </location>
</feature>
<proteinExistence type="predicted"/>
<dbReference type="PROSITE" id="PS50103">
    <property type="entry name" value="ZF_C3H1"/>
    <property type="match status" value="3"/>
</dbReference>
<evidence type="ECO:0000313" key="8">
    <source>
        <dbReference type="EMBL" id="KAL2322701.1"/>
    </source>
</evidence>
<organism evidence="8 9">
    <name type="scientific">Flemingia macrophylla</name>
    <dbReference type="NCBI Taxonomy" id="520843"/>
    <lineage>
        <taxon>Eukaryota</taxon>
        <taxon>Viridiplantae</taxon>
        <taxon>Streptophyta</taxon>
        <taxon>Embryophyta</taxon>
        <taxon>Tracheophyta</taxon>
        <taxon>Spermatophyta</taxon>
        <taxon>Magnoliopsida</taxon>
        <taxon>eudicotyledons</taxon>
        <taxon>Gunneridae</taxon>
        <taxon>Pentapetalae</taxon>
        <taxon>rosids</taxon>
        <taxon>fabids</taxon>
        <taxon>Fabales</taxon>
        <taxon>Fabaceae</taxon>
        <taxon>Papilionoideae</taxon>
        <taxon>50 kb inversion clade</taxon>
        <taxon>NPAAA clade</taxon>
        <taxon>indigoferoid/millettioid clade</taxon>
        <taxon>Phaseoleae</taxon>
        <taxon>Flemingia</taxon>
    </lineage>
</organism>
<feature type="compositionally biased region" description="Basic and acidic residues" evidence="6">
    <location>
        <begin position="309"/>
        <end position="318"/>
    </location>
</feature>
<evidence type="ECO:0000256" key="6">
    <source>
        <dbReference type="SAM" id="MobiDB-lite"/>
    </source>
</evidence>
<feature type="domain" description="C3H1-type" evidence="7">
    <location>
        <begin position="537"/>
        <end position="565"/>
    </location>
</feature>
<dbReference type="Pfam" id="PF14608">
    <property type="entry name" value="zf-CCCH_2"/>
    <property type="match status" value="2"/>
</dbReference>
<name>A0ABD1LGY4_9FABA</name>
<feature type="region of interest" description="Disordered" evidence="6">
    <location>
        <begin position="775"/>
        <end position="814"/>
    </location>
</feature>
<dbReference type="GO" id="GO:0008270">
    <property type="term" value="F:zinc ion binding"/>
    <property type="evidence" value="ECO:0007669"/>
    <property type="project" value="UniProtKB-KW"/>
</dbReference>
<evidence type="ECO:0000256" key="2">
    <source>
        <dbReference type="ARBA" id="ARBA00022737"/>
    </source>
</evidence>
<keyword evidence="9" id="KW-1185">Reference proteome</keyword>
<feature type="region of interest" description="Disordered" evidence="6">
    <location>
        <begin position="34"/>
        <end position="69"/>
    </location>
</feature>
<evidence type="ECO:0000256" key="3">
    <source>
        <dbReference type="ARBA" id="ARBA00022771"/>
    </source>
</evidence>
<feature type="compositionally biased region" description="Basic and acidic residues" evidence="6">
    <location>
        <begin position="742"/>
        <end position="755"/>
    </location>
</feature>
<dbReference type="Pfam" id="PF18044">
    <property type="entry name" value="zf-CCCH_4"/>
    <property type="match status" value="1"/>
</dbReference>
<feature type="region of interest" description="Disordered" evidence="6">
    <location>
        <begin position="308"/>
        <end position="347"/>
    </location>
</feature>
<dbReference type="SMART" id="SM00356">
    <property type="entry name" value="ZnF_C3H1"/>
    <property type="match status" value="3"/>
</dbReference>
<sequence length="876" mass="96417">MAFPPFHRSHLRSHTYQTLVHIISHLSAYNTPLQTPTQPLSIPDNGNGRTEQKNQEKEPKSFEFVDPEDPAGRKEIQDVEKTIEKVGDRDMDMDITSYKMIIDDIECSMGIEEISSQANCFDKEQKIMDELELVVKGTEDLVCDSGFIPLKLGLNEKHDEGGEVGLMEYQVDDDDVELLHPCVNSSRNASLLKEPEELNQLVSEGFDMTSMFNISTSTKEQSFAPVIGTSSSKHEIQQNETKLVKSVGAVVGSGEKLICVNIATNSSNILGKKGDMEDGEIFENMGINGNSFDVSFADAQILQQIEVDEFQKPEKEKGYNSTSSMVNAPQDSNNSGQVEPRTSGEKGISSGVDIAISHETIECEKAGGFGSMLKPINSKIDGMLTNLTRNQVFYGDLLEESAAKDHGNTSAIKLVDASRKRKHGLGSGEKEDKNKSVNASKKKKRGQSSENKLKNKIAYRKNRAEKNRKLGIKTLQLQHVQKPKPVSHCRHYLNGRCYEGDKCQFSHDIVPLTKSKACVFFASRSCMKGDDCPFDHQLSKYPCNNFVSTGACSRGDACFFSHQVPTNEDIPMPSNVCRPELKSPLLSGNANLNTPPSNHGSGSVQQNQFTNYAGIHSHINIERKVTDIVPKQPTPPKGISFINLPKSSGSLSTQKQGTVTTTKESPVHTREDQIASDKTQNKVENPKKLPAVTPKGVNFLSFGKGSVCSFKSSINSNANRENGIQLPQLLPFGLREKTSLSLNKDDHDKASDRTKQNVPQTDIFKNEILEKKQSVAEGMKSKVSEKTLVNVPMGDHRHSKSVQEGKRPPDNSQSLNVASATLLRPFVSNQSSEVLLSGYHKHASNTGQRALLSTLAFAKEHESDIKMKYPTSGSSG</sequence>
<dbReference type="Proteomes" id="UP001603857">
    <property type="component" value="Unassembled WGS sequence"/>
</dbReference>
<dbReference type="InterPro" id="IPR036855">
    <property type="entry name" value="Znf_CCCH_sf"/>
</dbReference>
<evidence type="ECO:0000256" key="4">
    <source>
        <dbReference type="ARBA" id="ARBA00022833"/>
    </source>
</evidence>
<feature type="compositionally biased region" description="Basic and acidic residues" evidence="6">
    <location>
        <begin position="775"/>
        <end position="785"/>
    </location>
</feature>
<dbReference type="AlphaFoldDB" id="A0ABD1LGY4"/>
<feature type="compositionally biased region" description="Basic and acidic residues" evidence="6">
    <location>
        <begin position="50"/>
        <end position="63"/>
    </location>
</feature>
<dbReference type="InterPro" id="IPR041367">
    <property type="entry name" value="Znf-CCCH_4"/>
</dbReference>
<dbReference type="EMBL" id="JBGMDY010000009">
    <property type="protein sequence ID" value="KAL2322701.1"/>
    <property type="molecule type" value="Genomic_DNA"/>
</dbReference>
<dbReference type="PANTHER" id="PTHR13119">
    <property type="entry name" value="ZINC FINGER CCCH DOMAIN-CONTAINING PROTEI"/>
    <property type="match status" value="1"/>
</dbReference>
<feature type="region of interest" description="Disordered" evidence="6">
    <location>
        <begin position="640"/>
        <end position="678"/>
    </location>
</feature>
<feature type="compositionally biased region" description="Polar residues" evidence="6">
    <location>
        <begin position="645"/>
        <end position="664"/>
    </location>
</feature>
<feature type="zinc finger region" description="C3H1-type" evidence="5">
    <location>
        <begin position="537"/>
        <end position="565"/>
    </location>
</feature>
<feature type="compositionally biased region" description="Basic and acidic residues" evidence="6">
    <location>
        <begin position="665"/>
        <end position="678"/>
    </location>
</feature>
<dbReference type="Gene3D" id="2.30.30.1190">
    <property type="match status" value="1"/>
</dbReference>
<dbReference type="Gene3D" id="4.10.1000.10">
    <property type="entry name" value="Zinc finger, CCCH-type"/>
    <property type="match status" value="1"/>
</dbReference>
<comment type="caution">
    <text evidence="8">The sequence shown here is derived from an EMBL/GenBank/DDBJ whole genome shotgun (WGS) entry which is preliminary data.</text>
</comment>
<protein>
    <recommendedName>
        <fullName evidence="7">C3H1-type domain-containing protein</fullName>
    </recommendedName>
</protein>
<feature type="region of interest" description="Disordered" evidence="6">
    <location>
        <begin position="413"/>
        <end position="460"/>
    </location>
</feature>
<keyword evidence="3 5" id="KW-0863">Zinc-finger</keyword>
<reference evidence="8 9" key="1">
    <citation type="submission" date="2024-08" db="EMBL/GenBank/DDBJ databases">
        <title>Insights into the chromosomal genome structure of Flemingia macrophylla.</title>
        <authorList>
            <person name="Ding Y."/>
            <person name="Zhao Y."/>
            <person name="Bi W."/>
            <person name="Wu M."/>
            <person name="Zhao G."/>
            <person name="Gong Y."/>
            <person name="Li W."/>
            <person name="Zhang P."/>
        </authorList>
    </citation>
    <scope>NUCLEOTIDE SEQUENCE [LARGE SCALE GENOMIC DNA]</scope>
    <source>
        <strain evidence="8">DYQJB</strain>
        <tissue evidence="8">Leaf</tissue>
    </source>
</reference>
<evidence type="ECO:0000259" key="7">
    <source>
        <dbReference type="PROSITE" id="PS50103"/>
    </source>
</evidence>
<dbReference type="InterPro" id="IPR000571">
    <property type="entry name" value="Znf_CCCH"/>
</dbReference>
<evidence type="ECO:0000256" key="1">
    <source>
        <dbReference type="ARBA" id="ARBA00022723"/>
    </source>
</evidence>
<dbReference type="PANTHER" id="PTHR13119:SF12">
    <property type="entry name" value="PROTEIN SUPPRESSOR OF SABLE"/>
    <property type="match status" value="1"/>
</dbReference>
<dbReference type="GO" id="GO:0045892">
    <property type="term" value="P:negative regulation of DNA-templated transcription"/>
    <property type="evidence" value="ECO:0007669"/>
    <property type="project" value="UniProtKB-ARBA"/>
</dbReference>